<accession>A0AAD9JJH2</accession>
<dbReference type="PANTHER" id="PTHR47012">
    <property type="entry name" value="LAMIN TAIL DOMAIN-CONTAINING PROTEIN 1"/>
    <property type="match status" value="1"/>
</dbReference>
<feature type="domain" description="LTD" evidence="5">
    <location>
        <begin position="798"/>
        <end position="921"/>
    </location>
</feature>
<sequence length="1114" mass="125730">MVRRKEVRFSAENSFSDSDVCSITSSVENQNISVKPILVKRGSNSSSPSSISSVDSGGATQQISSPDLPDSQIPKGKLADPDPVPAKYSLKVETDWQKPKHPGLEKSPTSFKDTESEVKGTKSNHLENTISQKVEIPTRKTRCRSAPTGRQYHWDSSTKQWFSNRTLLHEENSKPTEVRQFKLNVSEPKINRWVTGKPDATSPREAERPYRESFKCSNTVELVNSLQQKPGVQPVSGFVENSTNNHPSVCLNNLRSIYHTPSSLPEARIPARGGPLMQSSGVSYLGQRVSQDAEVGNMSLGSVYPPDQVSKSQAKAELQAISTRLGSYIQYVREVSENANQVDLAAFINSIKILEDELVNIKNMYEVELGSTRQDVEELSRTKNQFQQEIHKLKSQVGELENRLVTETDKNRQAINEINNLQRGLMQRDRELTESKLALQKPISDLDVLTKEFNCVLREKEDCKRRLEHEQLQRQESDDKNNQLVKKIDIDNKVHEQEVNDLNDRLNAASNTILTLENKIREMTHADTALSDMLQRVRDVAEAEIERYRQESEARFSQNVSELQSQLNECNRKIADLNDRNQHLHMEIGDYQSGIRTLQGQVTSLDHQKTVLEDELMSDRQRSHEHIKRLEHKLTELQDNIITKMRELNAARDAQIPLKAEIETLRSMLEEEEQRLKLPPTPRLEMPESPPYPNTSSGIHPTYTNYGNDQDSPRPVGPVRVRSAPPSKQHYVPTTLGQGKDYFEEMFNDLKVRELRDSLGISNMVPKPPADRKNQPEPPLDDEKLNEPMEKSMSTPQKNYNYTSSSTGDIKILEVHPDGRFVRLINTALTKDEEIGSYMIQQNVGGHPVAVYRFPPRVTLPANHTVTVWTSCNDYSVHKPPTDYYFKEQQKWGTGPECTTIVCKPNGQAISWTTASHRQTQDLYYDGGSTSSQINGELDNNLPDSEKVRSDELAVYNMDVNAAPKDPVYLRREKEQPPSLHPQKHPYGVSPPSPVHPHAGQPRPMTYGNDNSSVNRQSRVQSTRPDPIPGAPYAGASAQRMGSASLRKYHGPTIKGSGAIANKSSNSDGPVTSRPPSSFQKPRDRFETGMIQLNSQYNPDFQPPMPRPPLFATW</sequence>
<feature type="region of interest" description="Disordered" evidence="4">
    <location>
        <begin position="1095"/>
        <end position="1114"/>
    </location>
</feature>
<dbReference type="GO" id="GO:0005737">
    <property type="term" value="C:cytoplasm"/>
    <property type="evidence" value="ECO:0007669"/>
    <property type="project" value="TreeGrafter"/>
</dbReference>
<dbReference type="PANTHER" id="PTHR47012:SF3">
    <property type="entry name" value="LAMIN TAIL DOMAIN CONTAINING 1"/>
    <property type="match status" value="1"/>
</dbReference>
<feature type="coiled-coil region" evidence="3">
    <location>
        <begin position="620"/>
        <end position="654"/>
    </location>
</feature>
<feature type="region of interest" description="Disordered" evidence="4">
    <location>
        <begin position="974"/>
        <end position="1086"/>
    </location>
</feature>
<name>A0AAD9JJH2_9ANNE</name>
<proteinExistence type="predicted"/>
<comment type="caution">
    <text evidence="6">The sequence shown here is derived from an EMBL/GenBank/DDBJ whole genome shotgun (WGS) entry which is preliminary data.</text>
</comment>
<feature type="coiled-coil region" evidence="3">
    <location>
        <begin position="369"/>
        <end position="417"/>
    </location>
</feature>
<feature type="compositionally biased region" description="Low complexity" evidence="4">
    <location>
        <begin position="43"/>
        <end position="56"/>
    </location>
</feature>
<feature type="compositionally biased region" description="Polar residues" evidence="4">
    <location>
        <begin position="792"/>
        <end position="803"/>
    </location>
</feature>
<keyword evidence="1" id="KW-0403">Intermediate filament</keyword>
<feature type="region of interest" description="Disordered" evidence="4">
    <location>
        <begin position="1"/>
        <end position="122"/>
    </location>
</feature>
<evidence type="ECO:0000313" key="6">
    <source>
        <dbReference type="EMBL" id="KAK2154137.1"/>
    </source>
</evidence>
<feature type="region of interest" description="Disordered" evidence="4">
    <location>
        <begin position="760"/>
        <end position="803"/>
    </location>
</feature>
<feature type="compositionally biased region" description="Pro residues" evidence="4">
    <location>
        <begin position="1101"/>
        <end position="1114"/>
    </location>
</feature>
<dbReference type="SUPFAM" id="SSF74853">
    <property type="entry name" value="Lamin A/C globular tail domain"/>
    <property type="match status" value="1"/>
</dbReference>
<evidence type="ECO:0000256" key="3">
    <source>
        <dbReference type="SAM" id="Coils"/>
    </source>
</evidence>
<feature type="compositionally biased region" description="Polar residues" evidence="4">
    <location>
        <begin position="11"/>
        <end position="33"/>
    </location>
</feature>
<dbReference type="InterPro" id="IPR036415">
    <property type="entry name" value="Lamin_tail_dom_sf"/>
</dbReference>
<evidence type="ECO:0000256" key="2">
    <source>
        <dbReference type="ARBA" id="ARBA00023054"/>
    </source>
</evidence>
<evidence type="ECO:0000313" key="7">
    <source>
        <dbReference type="Proteomes" id="UP001208570"/>
    </source>
</evidence>
<gene>
    <name evidence="6" type="ORF">LSH36_275g01050</name>
</gene>
<evidence type="ECO:0000256" key="1">
    <source>
        <dbReference type="ARBA" id="ARBA00022754"/>
    </source>
</evidence>
<dbReference type="GO" id="GO:0005882">
    <property type="term" value="C:intermediate filament"/>
    <property type="evidence" value="ECO:0007669"/>
    <property type="project" value="UniProtKB-KW"/>
</dbReference>
<feature type="compositionally biased region" description="Basic and acidic residues" evidence="4">
    <location>
        <begin position="769"/>
        <end position="790"/>
    </location>
</feature>
<dbReference type="Gene3D" id="1.10.287.1490">
    <property type="match status" value="1"/>
</dbReference>
<dbReference type="PROSITE" id="PS51841">
    <property type="entry name" value="LTD"/>
    <property type="match status" value="1"/>
</dbReference>
<dbReference type="InterPro" id="IPR042840">
    <property type="entry name" value="LMNTD1"/>
</dbReference>
<dbReference type="InterPro" id="IPR039008">
    <property type="entry name" value="IF_rod_dom"/>
</dbReference>
<dbReference type="Pfam" id="PF00932">
    <property type="entry name" value="LTD"/>
    <property type="match status" value="1"/>
</dbReference>
<evidence type="ECO:0000256" key="4">
    <source>
        <dbReference type="SAM" id="MobiDB-lite"/>
    </source>
</evidence>
<dbReference type="InterPro" id="IPR001322">
    <property type="entry name" value="Lamin_tail_dom"/>
</dbReference>
<feature type="compositionally biased region" description="Basic and acidic residues" evidence="4">
    <location>
        <begin position="90"/>
        <end position="104"/>
    </location>
</feature>
<feature type="coiled-coil region" evidence="3">
    <location>
        <begin position="485"/>
        <end position="587"/>
    </location>
</feature>
<dbReference type="Pfam" id="PF00038">
    <property type="entry name" value="Filament"/>
    <property type="match status" value="1"/>
</dbReference>
<feature type="compositionally biased region" description="Polar residues" evidence="4">
    <location>
        <begin position="924"/>
        <end position="935"/>
    </location>
</feature>
<dbReference type="GO" id="GO:0005635">
    <property type="term" value="C:nuclear envelope"/>
    <property type="evidence" value="ECO:0007669"/>
    <property type="project" value="TreeGrafter"/>
</dbReference>
<protein>
    <recommendedName>
        <fullName evidence="5">LTD domain-containing protein</fullName>
    </recommendedName>
</protein>
<organism evidence="6 7">
    <name type="scientific">Paralvinella palmiformis</name>
    <dbReference type="NCBI Taxonomy" id="53620"/>
    <lineage>
        <taxon>Eukaryota</taxon>
        <taxon>Metazoa</taxon>
        <taxon>Spiralia</taxon>
        <taxon>Lophotrochozoa</taxon>
        <taxon>Annelida</taxon>
        <taxon>Polychaeta</taxon>
        <taxon>Sedentaria</taxon>
        <taxon>Canalipalpata</taxon>
        <taxon>Terebellida</taxon>
        <taxon>Terebelliformia</taxon>
        <taxon>Alvinellidae</taxon>
        <taxon>Paralvinella</taxon>
    </lineage>
</organism>
<keyword evidence="7" id="KW-1185">Reference proteome</keyword>
<dbReference type="Gene3D" id="2.60.40.1260">
    <property type="entry name" value="Lamin Tail domain"/>
    <property type="match status" value="1"/>
</dbReference>
<feature type="compositionally biased region" description="Polar residues" evidence="4">
    <location>
        <begin position="1062"/>
        <end position="1080"/>
    </location>
</feature>
<reference evidence="6" key="1">
    <citation type="journal article" date="2023" name="Mol. Biol. Evol.">
        <title>Third-Generation Sequencing Reveals the Adaptive Role of the Epigenome in Three Deep-Sea Polychaetes.</title>
        <authorList>
            <person name="Perez M."/>
            <person name="Aroh O."/>
            <person name="Sun Y."/>
            <person name="Lan Y."/>
            <person name="Juniper S.K."/>
            <person name="Young C.R."/>
            <person name="Angers B."/>
            <person name="Qian P.Y."/>
        </authorList>
    </citation>
    <scope>NUCLEOTIDE SEQUENCE</scope>
    <source>
        <strain evidence="6">P08H-3</strain>
    </source>
</reference>
<feature type="region of interest" description="Disordered" evidence="4">
    <location>
        <begin position="924"/>
        <end position="944"/>
    </location>
</feature>
<dbReference type="AlphaFoldDB" id="A0AAD9JJH2"/>
<dbReference type="Proteomes" id="UP001208570">
    <property type="component" value="Unassembled WGS sequence"/>
</dbReference>
<dbReference type="EMBL" id="JAODUP010000275">
    <property type="protein sequence ID" value="KAK2154137.1"/>
    <property type="molecule type" value="Genomic_DNA"/>
</dbReference>
<keyword evidence="2 3" id="KW-0175">Coiled coil</keyword>
<evidence type="ECO:0000259" key="5">
    <source>
        <dbReference type="PROSITE" id="PS51841"/>
    </source>
</evidence>
<feature type="region of interest" description="Disordered" evidence="4">
    <location>
        <begin position="671"/>
        <end position="735"/>
    </location>
</feature>
<feature type="compositionally biased region" description="Polar residues" evidence="4">
    <location>
        <begin position="1008"/>
        <end position="1024"/>
    </location>
</feature>
<feature type="compositionally biased region" description="Polar residues" evidence="4">
    <location>
        <begin position="694"/>
        <end position="710"/>
    </location>
</feature>
<dbReference type="Gene3D" id="1.20.5.1160">
    <property type="entry name" value="Vasodilator-stimulated phosphoprotein"/>
    <property type="match status" value="1"/>
</dbReference>